<evidence type="ECO:0000313" key="2">
    <source>
        <dbReference type="Proteomes" id="UP000238650"/>
    </source>
</evidence>
<reference evidence="1 2" key="1">
    <citation type="journal article" date="2017" name="New Microbes New Infect">
        <title>Genome sequence of 'Leucobacter massiliensis' sp. nov. isolated from human pharynx after travel to the 2014 Hajj.</title>
        <authorList>
            <person name="Leangapichart T."/>
            <person name="Gautret P."/>
            <person name="Nguyen T.T."/>
            <person name="Armstrong N."/>
            <person name="Rolain J.M."/>
        </authorList>
    </citation>
    <scope>NUCLEOTIDE SEQUENCE [LARGE SCALE GENOMIC DNA]</scope>
    <source>
        <strain evidence="1 2">122RC15</strain>
    </source>
</reference>
<evidence type="ECO:0000313" key="1">
    <source>
        <dbReference type="EMBL" id="PRI11157.1"/>
    </source>
</evidence>
<gene>
    <name evidence="1" type="ORF">B4915_09895</name>
</gene>
<proteinExistence type="predicted"/>
<protein>
    <submittedName>
        <fullName evidence="1">Uncharacterized protein</fullName>
    </submittedName>
</protein>
<dbReference type="Proteomes" id="UP000238650">
    <property type="component" value="Unassembled WGS sequence"/>
</dbReference>
<sequence>MVRRSLSGAIEVEHRGATALFSVRFALAGGGLLGLSLPRTVLPGERIRVVLRGSPVDAPDAMLVMRWFQPDGTELLWPIAL</sequence>
<comment type="caution">
    <text evidence="1">The sequence shown here is derived from an EMBL/GenBank/DDBJ whole genome shotgun (WGS) entry which is preliminary data.</text>
</comment>
<organism evidence="1 2">
    <name type="scientific">Leucobacter massiliensis</name>
    <dbReference type="NCBI Taxonomy" id="1686285"/>
    <lineage>
        <taxon>Bacteria</taxon>
        <taxon>Bacillati</taxon>
        <taxon>Actinomycetota</taxon>
        <taxon>Actinomycetes</taxon>
        <taxon>Micrococcales</taxon>
        <taxon>Microbacteriaceae</taxon>
        <taxon>Leucobacter</taxon>
    </lineage>
</organism>
<name>A0A2S9QNJ1_9MICO</name>
<accession>A0A2S9QNJ1</accession>
<keyword evidence="2" id="KW-1185">Reference proteome</keyword>
<dbReference type="EMBL" id="MWZD01000017">
    <property type="protein sequence ID" value="PRI11157.1"/>
    <property type="molecule type" value="Genomic_DNA"/>
</dbReference>
<dbReference type="AlphaFoldDB" id="A0A2S9QNJ1"/>